<sequence>MAKNKTPATEKKRLFNWSRIFGYDFFISFKLGPPPIGAQSYASDLARRLRELDFTVFFSEEEAPRLSHRKFVDML</sequence>
<protein>
    <submittedName>
        <fullName evidence="1">Uncharacterized protein</fullName>
    </submittedName>
</protein>
<evidence type="ECO:0000313" key="2">
    <source>
        <dbReference type="Proteomes" id="UP000195442"/>
    </source>
</evidence>
<dbReference type="EMBL" id="FUKJ01000312">
    <property type="protein sequence ID" value="SJM94180.1"/>
    <property type="molecule type" value="Genomic_DNA"/>
</dbReference>
<gene>
    <name evidence="1" type="ORF">CRENPOLYSF2_380001</name>
</gene>
<name>A0A1R4HE62_9GAMM</name>
<organism evidence="1 2">
    <name type="scientific">Crenothrix polyspora</name>
    <dbReference type="NCBI Taxonomy" id="360316"/>
    <lineage>
        <taxon>Bacteria</taxon>
        <taxon>Pseudomonadati</taxon>
        <taxon>Pseudomonadota</taxon>
        <taxon>Gammaproteobacteria</taxon>
        <taxon>Methylococcales</taxon>
        <taxon>Crenotrichaceae</taxon>
        <taxon>Crenothrix</taxon>
    </lineage>
</organism>
<keyword evidence="2" id="KW-1185">Reference proteome</keyword>
<proteinExistence type="predicted"/>
<dbReference type="AlphaFoldDB" id="A0A1R4HE62"/>
<reference evidence="2" key="1">
    <citation type="submission" date="2017-02" db="EMBL/GenBank/DDBJ databases">
        <authorList>
            <person name="Daims H."/>
        </authorList>
    </citation>
    <scope>NUCLEOTIDE SEQUENCE [LARGE SCALE GENOMIC DNA]</scope>
</reference>
<accession>A0A1R4HE62</accession>
<dbReference type="OrthoDB" id="135039at2"/>
<dbReference type="Proteomes" id="UP000195442">
    <property type="component" value="Unassembled WGS sequence"/>
</dbReference>
<evidence type="ECO:0000313" key="1">
    <source>
        <dbReference type="EMBL" id="SJM94180.1"/>
    </source>
</evidence>
<dbReference type="RefSeq" id="WP_087147685.1">
    <property type="nucleotide sequence ID" value="NZ_FUKJ01000312.1"/>
</dbReference>